<name>T0RV70_SAPDV</name>
<accession>T0RV70</accession>
<feature type="domain" description="WRKY19-like zinc finger" evidence="2">
    <location>
        <begin position="164"/>
        <end position="187"/>
    </location>
</feature>
<dbReference type="GeneID" id="19946592"/>
<dbReference type="InterPro" id="IPR056866">
    <property type="entry name" value="Znf_WRKY19"/>
</dbReference>
<dbReference type="EMBL" id="JH767147">
    <property type="protein sequence ID" value="EQC36408.1"/>
    <property type="molecule type" value="Genomic_DNA"/>
</dbReference>
<evidence type="ECO:0000313" key="3">
    <source>
        <dbReference type="EMBL" id="EQC36408.1"/>
    </source>
</evidence>
<feature type="domain" description="WRKY19-like zinc finger" evidence="2">
    <location>
        <begin position="140"/>
        <end position="163"/>
    </location>
</feature>
<dbReference type="Pfam" id="PF24906">
    <property type="entry name" value="Zf_WRKY19"/>
    <property type="match status" value="3"/>
</dbReference>
<evidence type="ECO:0000256" key="1">
    <source>
        <dbReference type="SAM" id="MobiDB-lite"/>
    </source>
</evidence>
<dbReference type="OrthoDB" id="59299at2759"/>
<feature type="region of interest" description="Disordered" evidence="1">
    <location>
        <begin position="1"/>
        <end position="52"/>
    </location>
</feature>
<dbReference type="Proteomes" id="UP000030762">
    <property type="component" value="Unassembled WGS sequence"/>
</dbReference>
<dbReference type="PANTHER" id="PTHR31827:SF1">
    <property type="entry name" value="EMB|CAB89363.1"/>
    <property type="match status" value="1"/>
</dbReference>
<proteinExistence type="predicted"/>
<dbReference type="InParanoid" id="T0RV70"/>
<gene>
    <name evidence="3" type="ORF">SDRG_05865</name>
</gene>
<evidence type="ECO:0000313" key="4">
    <source>
        <dbReference type="Proteomes" id="UP000030762"/>
    </source>
</evidence>
<feature type="domain" description="WRKY19-like zinc finger" evidence="2">
    <location>
        <begin position="117"/>
        <end position="139"/>
    </location>
</feature>
<protein>
    <recommendedName>
        <fullName evidence="2">WRKY19-like zinc finger domain-containing protein</fullName>
    </recommendedName>
</protein>
<dbReference type="VEuPathDB" id="FungiDB:SDRG_05865"/>
<dbReference type="RefSeq" id="XP_008609829.1">
    <property type="nucleotide sequence ID" value="XM_008611607.1"/>
</dbReference>
<reference evidence="3 4" key="1">
    <citation type="submission" date="2012-04" db="EMBL/GenBank/DDBJ databases">
        <title>The Genome Sequence of Saprolegnia declina VS20.</title>
        <authorList>
            <consortium name="The Broad Institute Genome Sequencing Platform"/>
            <person name="Russ C."/>
            <person name="Nusbaum C."/>
            <person name="Tyler B."/>
            <person name="van West P."/>
            <person name="Dieguez-Uribeondo J."/>
            <person name="de Bruijn I."/>
            <person name="Tripathy S."/>
            <person name="Jiang R."/>
            <person name="Young S.K."/>
            <person name="Zeng Q."/>
            <person name="Gargeya S."/>
            <person name="Fitzgerald M."/>
            <person name="Haas B."/>
            <person name="Abouelleil A."/>
            <person name="Alvarado L."/>
            <person name="Arachchi H.M."/>
            <person name="Berlin A."/>
            <person name="Chapman S.B."/>
            <person name="Goldberg J."/>
            <person name="Griggs A."/>
            <person name="Gujja S."/>
            <person name="Hansen M."/>
            <person name="Howarth C."/>
            <person name="Imamovic A."/>
            <person name="Larimer J."/>
            <person name="McCowen C."/>
            <person name="Montmayeur A."/>
            <person name="Murphy C."/>
            <person name="Neiman D."/>
            <person name="Pearson M."/>
            <person name="Priest M."/>
            <person name="Roberts A."/>
            <person name="Saif S."/>
            <person name="Shea T."/>
            <person name="Sisk P."/>
            <person name="Sykes S."/>
            <person name="Wortman J."/>
            <person name="Nusbaum C."/>
            <person name="Birren B."/>
        </authorList>
    </citation>
    <scope>NUCLEOTIDE SEQUENCE [LARGE SCALE GENOMIC DNA]</scope>
    <source>
        <strain evidence="3 4">VS20</strain>
    </source>
</reference>
<evidence type="ECO:0000259" key="2">
    <source>
        <dbReference type="Pfam" id="PF24906"/>
    </source>
</evidence>
<feature type="compositionally biased region" description="Basic and acidic residues" evidence="1">
    <location>
        <begin position="1"/>
        <end position="14"/>
    </location>
</feature>
<sequence length="282" mass="29538">MANRESSRSPKAEAYDETSGSSVVAKDDGNDAARPQPRLQLALQWPPPSDHDEAVWSALLDLAPPPPSFAGPPAATKASRARSKLSPPKEIHGQCLAAQCSTAITYRGFCKAHGGTRRCSVAYCPKNPQGGRYCIAHGGGKRCKADDCVRPVQSRGLCKAHGGGTRCKADECDKSAQSGGYCRAHGGIRICAVAGCPNGVQRHGKCAKHDGGRLCSAADCTRTDRGGGLCDLHRRRSVCSVVGCKKLLAATTVQTDVPERYCIAHKKALAAATDDASTKASA</sequence>
<dbReference type="PANTHER" id="PTHR31827">
    <property type="entry name" value="EMB|CAB89363.1"/>
    <property type="match status" value="1"/>
</dbReference>
<dbReference type="AlphaFoldDB" id="T0RV70"/>
<keyword evidence="4" id="KW-1185">Reference proteome</keyword>
<dbReference type="STRING" id="1156394.T0RV70"/>
<organism evidence="3 4">
    <name type="scientific">Saprolegnia diclina (strain VS20)</name>
    <dbReference type="NCBI Taxonomy" id="1156394"/>
    <lineage>
        <taxon>Eukaryota</taxon>
        <taxon>Sar</taxon>
        <taxon>Stramenopiles</taxon>
        <taxon>Oomycota</taxon>
        <taxon>Saprolegniomycetes</taxon>
        <taxon>Saprolegniales</taxon>
        <taxon>Saprolegniaceae</taxon>
        <taxon>Saprolegnia</taxon>
    </lineage>
</organism>